<reference evidence="2" key="1">
    <citation type="submission" date="2021-06" db="EMBL/GenBank/DDBJ databases">
        <authorList>
            <person name="Hodson N. C."/>
            <person name="Mongue J. A."/>
            <person name="Jaron S. K."/>
        </authorList>
    </citation>
    <scope>NUCLEOTIDE SEQUENCE</scope>
</reference>
<gene>
    <name evidence="2" type="ORF">AFUS01_LOCUS9694</name>
</gene>
<name>A0A8J2JKS3_9HEXA</name>
<dbReference type="AlphaFoldDB" id="A0A8J2JKS3"/>
<feature type="region of interest" description="Disordered" evidence="1">
    <location>
        <begin position="65"/>
        <end position="103"/>
    </location>
</feature>
<evidence type="ECO:0000256" key="1">
    <source>
        <dbReference type="SAM" id="MobiDB-lite"/>
    </source>
</evidence>
<sequence>MTRYSLKQNCITSNKDSSQPFDLSSYNTPSPQPIVVSSVGRGICQGRSEILDSKGIVSIGKGIPGQWNNVKRDEAPGGARAPDLPGSGSLEKNLLDDDEDPAL</sequence>
<accession>A0A8J2JKS3</accession>
<keyword evidence="3" id="KW-1185">Reference proteome</keyword>
<protein>
    <submittedName>
        <fullName evidence="2">Uncharacterized protein</fullName>
    </submittedName>
</protein>
<evidence type="ECO:0000313" key="2">
    <source>
        <dbReference type="EMBL" id="CAG7720417.1"/>
    </source>
</evidence>
<comment type="caution">
    <text evidence="2">The sequence shown here is derived from an EMBL/GenBank/DDBJ whole genome shotgun (WGS) entry which is preliminary data.</text>
</comment>
<evidence type="ECO:0000313" key="3">
    <source>
        <dbReference type="Proteomes" id="UP000708208"/>
    </source>
</evidence>
<dbReference type="Proteomes" id="UP000708208">
    <property type="component" value="Unassembled WGS sequence"/>
</dbReference>
<feature type="region of interest" description="Disordered" evidence="1">
    <location>
        <begin position="1"/>
        <end position="29"/>
    </location>
</feature>
<organism evidence="2 3">
    <name type="scientific">Allacma fusca</name>
    <dbReference type="NCBI Taxonomy" id="39272"/>
    <lineage>
        <taxon>Eukaryota</taxon>
        <taxon>Metazoa</taxon>
        <taxon>Ecdysozoa</taxon>
        <taxon>Arthropoda</taxon>
        <taxon>Hexapoda</taxon>
        <taxon>Collembola</taxon>
        <taxon>Symphypleona</taxon>
        <taxon>Sminthuridae</taxon>
        <taxon>Allacma</taxon>
    </lineage>
</organism>
<proteinExistence type="predicted"/>
<dbReference type="EMBL" id="CAJVCH010070444">
    <property type="protein sequence ID" value="CAG7720417.1"/>
    <property type="molecule type" value="Genomic_DNA"/>
</dbReference>